<evidence type="ECO:0000256" key="7">
    <source>
        <dbReference type="ARBA" id="ARBA00022679"/>
    </source>
</evidence>
<dbReference type="EMBL" id="JAJFNJ020000003">
    <property type="protein sequence ID" value="MEC3889852.1"/>
    <property type="molecule type" value="Genomic_DNA"/>
</dbReference>
<keyword evidence="9 13" id="KW-0418">Kinase</keyword>
<reference evidence="14" key="2">
    <citation type="submission" date="2024-01" db="EMBL/GenBank/DDBJ databases">
        <title>Long-read genome sequencing of X. campestris pv. papavericola.</title>
        <authorList>
            <person name="Hussain R.M.F."/>
            <person name="Greer S."/>
            <person name="Harrison J."/>
            <person name="Grant M."/>
            <person name="Vicente J."/>
            <person name="Studholme D.J."/>
        </authorList>
    </citation>
    <scope>NUCLEOTIDE SEQUENCE</scope>
    <source>
        <strain evidence="14">NCPPB 2970</strain>
    </source>
</reference>
<dbReference type="RefSeq" id="WP_228424686.1">
    <property type="nucleotide sequence ID" value="NZ_JAJFNJ020000003.1"/>
</dbReference>
<feature type="binding site" evidence="13">
    <location>
        <begin position="61"/>
        <end position="68"/>
    </location>
    <ligand>
        <name>ATP</name>
        <dbReference type="ChEBI" id="CHEBI:30616"/>
    </ligand>
</feature>
<evidence type="ECO:0000256" key="13">
    <source>
        <dbReference type="HAMAP-Rule" id="MF_00409"/>
    </source>
</evidence>
<dbReference type="GO" id="GO:0009245">
    <property type="term" value="P:lipid A biosynthetic process"/>
    <property type="evidence" value="ECO:0007669"/>
    <property type="project" value="UniProtKB-UniRule"/>
</dbReference>
<dbReference type="AlphaFoldDB" id="A0AAJ2X656"/>
<dbReference type="Proteomes" id="UP001297361">
    <property type="component" value="Unassembled WGS sequence"/>
</dbReference>
<proteinExistence type="inferred from homology"/>
<dbReference type="SUPFAM" id="SSF52540">
    <property type="entry name" value="P-loop containing nucleoside triphosphate hydrolases"/>
    <property type="match status" value="1"/>
</dbReference>
<evidence type="ECO:0000256" key="4">
    <source>
        <dbReference type="ARBA" id="ARBA00016436"/>
    </source>
</evidence>
<dbReference type="GO" id="GO:0009029">
    <property type="term" value="F:lipid-A 4'-kinase activity"/>
    <property type="evidence" value="ECO:0007669"/>
    <property type="project" value="UniProtKB-UniRule"/>
</dbReference>
<evidence type="ECO:0000256" key="2">
    <source>
        <dbReference type="ARBA" id="ARBA00004870"/>
    </source>
</evidence>
<comment type="pathway">
    <text evidence="2 13">Glycolipid biosynthesis; lipid IV(A) biosynthesis; lipid IV(A) from (3R)-3-hydroxytetradecanoyl-[acyl-carrier-protein] and UDP-N-acetyl-alpha-D-glucosamine: step 6/6.</text>
</comment>
<comment type="catalytic activity">
    <reaction evidence="13">
        <text>a lipid A disaccharide + ATP = a lipid IVA + ADP + H(+)</text>
        <dbReference type="Rhea" id="RHEA:67840"/>
        <dbReference type="ChEBI" id="CHEBI:15378"/>
        <dbReference type="ChEBI" id="CHEBI:30616"/>
        <dbReference type="ChEBI" id="CHEBI:176343"/>
        <dbReference type="ChEBI" id="CHEBI:176425"/>
        <dbReference type="ChEBI" id="CHEBI:456216"/>
        <dbReference type="EC" id="2.7.1.130"/>
    </reaction>
</comment>
<evidence type="ECO:0000256" key="8">
    <source>
        <dbReference type="ARBA" id="ARBA00022741"/>
    </source>
</evidence>
<evidence type="ECO:0000256" key="10">
    <source>
        <dbReference type="ARBA" id="ARBA00022840"/>
    </source>
</evidence>
<evidence type="ECO:0000256" key="12">
    <source>
        <dbReference type="ARBA" id="ARBA00029757"/>
    </source>
</evidence>
<dbReference type="GO" id="GO:0009244">
    <property type="term" value="P:lipopolysaccharide core region biosynthetic process"/>
    <property type="evidence" value="ECO:0007669"/>
    <property type="project" value="TreeGrafter"/>
</dbReference>
<keyword evidence="10 13" id="KW-0067">ATP-binding</keyword>
<evidence type="ECO:0000256" key="3">
    <source>
        <dbReference type="ARBA" id="ARBA00012071"/>
    </source>
</evidence>
<gene>
    <name evidence="13 14" type="primary">lpxK</name>
    <name evidence="14" type="ORF">LLE72_019380</name>
</gene>
<evidence type="ECO:0000256" key="9">
    <source>
        <dbReference type="ARBA" id="ARBA00022777"/>
    </source>
</evidence>
<comment type="function">
    <text evidence="1 13">Transfers the gamma-phosphate of ATP to the 4'-position of a tetraacyldisaccharide 1-phosphate intermediate (termed DS-1-P) to form tetraacyldisaccharide 1,4'-bis-phosphate (lipid IVA).</text>
</comment>
<evidence type="ECO:0000313" key="14">
    <source>
        <dbReference type="EMBL" id="MEC3889852.1"/>
    </source>
</evidence>
<name>A0AAJ2X656_XANCA</name>
<dbReference type="EC" id="2.7.1.130" evidence="3 13"/>
<protein>
    <recommendedName>
        <fullName evidence="4 13">Tetraacyldisaccharide 4'-kinase</fullName>
        <ecNumber evidence="3 13">2.7.1.130</ecNumber>
    </recommendedName>
    <alternativeName>
        <fullName evidence="12 13">Lipid A 4'-kinase</fullName>
    </alternativeName>
</protein>
<dbReference type="PANTHER" id="PTHR42724:SF1">
    <property type="entry name" value="TETRAACYLDISACCHARIDE 4'-KINASE, MITOCHONDRIAL-RELATED"/>
    <property type="match status" value="1"/>
</dbReference>
<reference evidence="14" key="1">
    <citation type="submission" date="2021-10" db="EMBL/GenBank/DDBJ databases">
        <authorList>
            <person name="Hussein R."/>
            <person name="Harrison J."/>
            <person name="Studholme D.J."/>
            <person name="Vicente J."/>
            <person name="Grant M."/>
        </authorList>
    </citation>
    <scope>NUCLEOTIDE SEQUENCE</scope>
    <source>
        <strain evidence="14">NCPPB 2970</strain>
    </source>
</reference>
<dbReference type="Pfam" id="PF02606">
    <property type="entry name" value="LpxK"/>
    <property type="match status" value="1"/>
</dbReference>
<keyword evidence="7 13" id="KW-0808">Transferase</keyword>
<evidence type="ECO:0000256" key="5">
    <source>
        <dbReference type="ARBA" id="ARBA00022516"/>
    </source>
</evidence>
<dbReference type="HAMAP" id="MF_00409">
    <property type="entry name" value="LpxK"/>
    <property type="match status" value="1"/>
</dbReference>
<dbReference type="InterPro" id="IPR027417">
    <property type="entry name" value="P-loop_NTPase"/>
</dbReference>
<evidence type="ECO:0000256" key="6">
    <source>
        <dbReference type="ARBA" id="ARBA00022556"/>
    </source>
</evidence>
<keyword evidence="5 13" id="KW-0444">Lipid biosynthesis</keyword>
<dbReference type="InterPro" id="IPR003758">
    <property type="entry name" value="LpxK"/>
</dbReference>
<dbReference type="PANTHER" id="PTHR42724">
    <property type="entry name" value="TETRAACYLDISACCHARIDE 4'-KINASE"/>
    <property type="match status" value="1"/>
</dbReference>
<organism evidence="14 15">
    <name type="scientific">Xanthomonas campestris pv. papavericola</name>
    <dbReference type="NCBI Taxonomy" id="487881"/>
    <lineage>
        <taxon>Bacteria</taxon>
        <taxon>Pseudomonadati</taxon>
        <taxon>Pseudomonadota</taxon>
        <taxon>Gammaproteobacteria</taxon>
        <taxon>Lysobacterales</taxon>
        <taxon>Lysobacteraceae</taxon>
        <taxon>Xanthomonas</taxon>
    </lineage>
</organism>
<keyword evidence="8 13" id="KW-0547">Nucleotide-binding</keyword>
<keyword evidence="6 13" id="KW-0441">Lipid A biosynthesis</keyword>
<comment type="similarity">
    <text evidence="13">Belongs to the LpxK family.</text>
</comment>
<comment type="caution">
    <text evidence="14">The sequence shown here is derived from an EMBL/GenBank/DDBJ whole genome shotgun (WGS) entry which is preliminary data.</text>
</comment>
<accession>A0AAJ2X656</accession>
<dbReference type="GO" id="GO:0005524">
    <property type="term" value="F:ATP binding"/>
    <property type="evidence" value="ECO:0007669"/>
    <property type="project" value="UniProtKB-UniRule"/>
</dbReference>
<sequence>MSKRGARTPGYWYDNTPIPLPARMLAPVYGAVTAVRRSLYRRGWLKRHGVPVPVVVIGNVTAGGTGKTPLTITLVSRLQQAGWTPGVASRGYGRDDAGTARWVDADTPVELGGDEPVLIAWKTGARVRVDTDRLAAARALVEAGCDIIVCDDGLQHYRLARDVEIEVVDGQRRYGNGRMLPAGPLREPAARARECDFRVVNLGQASDAVIPAVATPVADTDAGFGEWQMRLSIDSVQPMDGKRARPLASLAGQRVHAVAGIAHPERFFAMLRARGIGVVPHAFPDHHVYRAQDFSFGSRLPVLMTEKDAVKCRPFADEWLYSVPLKAELPAAFWVSLLDRLDKLASRHSDA</sequence>
<dbReference type="NCBIfam" id="TIGR00682">
    <property type="entry name" value="lpxK"/>
    <property type="match status" value="1"/>
</dbReference>
<dbReference type="GO" id="GO:0005886">
    <property type="term" value="C:plasma membrane"/>
    <property type="evidence" value="ECO:0007669"/>
    <property type="project" value="TreeGrafter"/>
</dbReference>
<evidence type="ECO:0000256" key="1">
    <source>
        <dbReference type="ARBA" id="ARBA00002274"/>
    </source>
</evidence>
<evidence type="ECO:0000313" key="15">
    <source>
        <dbReference type="Proteomes" id="UP001297361"/>
    </source>
</evidence>
<keyword evidence="11 13" id="KW-0443">Lipid metabolism</keyword>
<evidence type="ECO:0000256" key="11">
    <source>
        <dbReference type="ARBA" id="ARBA00023098"/>
    </source>
</evidence>